<protein>
    <submittedName>
        <fullName evidence="1">Uncharacterized protein</fullName>
    </submittedName>
</protein>
<dbReference type="EMBL" id="BMFK01000004">
    <property type="protein sequence ID" value="GGE80389.1"/>
    <property type="molecule type" value="Genomic_DNA"/>
</dbReference>
<evidence type="ECO:0000313" key="2">
    <source>
        <dbReference type="Proteomes" id="UP000605259"/>
    </source>
</evidence>
<keyword evidence="2" id="KW-1185">Reference proteome</keyword>
<evidence type="ECO:0000313" key="1">
    <source>
        <dbReference type="EMBL" id="GGE80389.1"/>
    </source>
</evidence>
<dbReference type="Proteomes" id="UP000605259">
    <property type="component" value="Unassembled WGS sequence"/>
</dbReference>
<dbReference type="NCBIfam" id="NF038310">
    <property type="entry name" value="lysogeny_AimR"/>
    <property type="match status" value="1"/>
</dbReference>
<reference evidence="1" key="1">
    <citation type="journal article" date="2014" name="Int. J. Syst. Evol. Microbiol.">
        <title>Complete genome sequence of Corynebacterium casei LMG S-19264T (=DSM 44701T), isolated from a smear-ripened cheese.</title>
        <authorList>
            <consortium name="US DOE Joint Genome Institute (JGI-PGF)"/>
            <person name="Walter F."/>
            <person name="Albersmeier A."/>
            <person name="Kalinowski J."/>
            <person name="Ruckert C."/>
        </authorList>
    </citation>
    <scope>NUCLEOTIDE SEQUENCE</scope>
    <source>
        <strain evidence="1">CGMCC 1.12698</strain>
    </source>
</reference>
<gene>
    <name evidence="1" type="ORF">GCM10007140_32390</name>
</gene>
<sequence length="383" mass="44991">MLIANRFESILDSLNSKIPNVVISEKVGISAGTITRFLRNGTEMNFISLYRISELLSEYANEDCSHFLNESCMNLERPGNCKKALEYLAVNGRSPELGRLLDKLKKTTNREILDWTEAYSINLMYLTDVPEDEFLQAVREYKPKHRETRLFKLVLEIYYHFRRKNYTDIFELTKVAKRELEKVEDEFLHDSYECRINLLLGCAYLYHLNKPNEARTLFHKIINTEYSTGVKAGAYYHIGMTFLYKDFNLCMHFIHKHREEMLRFNRIEQINKVDFQDFPFIANVWDKPFTINKKTDLAEVAHYEAKHGNRELAKNILVNLIQEKGGSGFQYYYLALAENDDNLMLKSLTVFLKGGSRFFARLAYEHLQKSPLLKDASKILFEM</sequence>
<accession>A0A917AVP7</accession>
<name>A0A917AVP7_9BACI</name>
<dbReference type="Pfam" id="PF22871">
    <property type="entry name" value="AimR"/>
    <property type="match status" value="1"/>
</dbReference>
<proteinExistence type="predicted"/>
<dbReference type="AlphaFoldDB" id="A0A917AVP7"/>
<reference evidence="1" key="2">
    <citation type="submission" date="2020-09" db="EMBL/GenBank/DDBJ databases">
        <authorList>
            <person name="Sun Q."/>
            <person name="Zhou Y."/>
        </authorList>
    </citation>
    <scope>NUCLEOTIDE SEQUENCE</scope>
    <source>
        <strain evidence="1">CGMCC 1.12698</strain>
    </source>
</reference>
<dbReference type="InterPro" id="IPR047705">
    <property type="entry name" value="AimR-like"/>
</dbReference>
<comment type="caution">
    <text evidence="1">The sequence shown here is derived from an EMBL/GenBank/DDBJ whole genome shotgun (WGS) entry which is preliminary data.</text>
</comment>
<organism evidence="1 2">
    <name type="scientific">Priestia taiwanensis</name>
    <dbReference type="NCBI Taxonomy" id="1347902"/>
    <lineage>
        <taxon>Bacteria</taxon>
        <taxon>Bacillati</taxon>
        <taxon>Bacillota</taxon>
        <taxon>Bacilli</taxon>
        <taxon>Bacillales</taxon>
        <taxon>Bacillaceae</taxon>
        <taxon>Priestia</taxon>
    </lineage>
</organism>
<dbReference type="RefSeq" id="WP_188389543.1">
    <property type="nucleotide sequence ID" value="NZ_BMFK01000004.1"/>
</dbReference>